<feature type="transmembrane region" description="Helical" evidence="10">
    <location>
        <begin position="288"/>
        <end position="306"/>
    </location>
</feature>
<dbReference type="InterPro" id="IPR011623">
    <property type="entry name" value="7TMR_DISM_rcpt_extracell_dom1"/>
</dbReference>
<dbReference type="CDD" id="cd16917">
    <property type="entry name" value="HATPase_UhpB-NarQ-NarX-like"/>
    <property type="match status" value="1"/>
</dbReference>
<dbReference type="InterPro" id="IPR005467">
    <property type="entry name" value="His_kinase_dom"/>
</dbReference>
<evidence type="ECO:0000256" key="1">
    <source>
        <dbReference type="ARBA" id="ARBA00000085"/>
    </source>
</evidence>
<feature type="coiled-coil region" evidence="9">
    <location>
        <begin position="479"/>
        <end position="506"/>
    </location>
</feature>
<evidence type="ECO:0000259" key="11">
    <source>
        <dbReference type="PROSITE" id="PS50109"/>
    </source>
</evidence>
<evidence type="ECO:0000313" key="12">
    <source>
        <dbReference type="EMBL" id="CAH0997782.1"/>
    </source>
</evidence>
<evidence type="ECO:0000256" key="7">
    <source>
        <dbReference type="ARBA" id="ARBA00022840"/>
    </source>
</evidence>
<feature type="transmembrane region" description="Helical" evidence="10">
    <location>
        <begin position="200"/>
        <end position="218"/>
    </location>
</feature>
<keyword evidence="10" id="KW-0472">Membrane</keyword>
<evidence type="ECO:0000256" key="9">
    <source>
        <dbReference type="SAM" id="Coils"/>
    </source>
</evidence>
<evidence type="ECO:0000256" key="4">
    <source>
        <dbReference type="ARBA" id="ARBA00022679"/>
    </source>
</evidence>
<evidence type="ECO:0000256" key="8">
    <source>
        <dbReference type="ARBA" id="ARBA00023012"/>
    </source>
</evidence>
<keyword evidence="8" id="KW-0902">Two-component regulatory system</keyword>
<comment type="caution">
    <text evidence="12">The sequence shown here is derived from an EMBL/GenBank/DDBJ whole genome shotgun (WGS) entry which is preliminary data.</text>
</comment>
<dbReference type="PROSITE" id="PS50109">
    <property type="entry name" value="HIS_KIN"/>
    <property type="match status" value="1"/>
</dbReference>
<feature type="transmembrane region" description="Helical" evidence="10">
    <location>
        <begin position="312"/>
        <end position="332"/>
    </location>
</feature>
<dbReference type="Gene3D" id="1.20.5.1930">
    <property type="match status" value="1"/>
</dbReference>
<feature type="transmembrane region" description="Helical" evidence="10">
    <location>
        <begin position="344"/>
        <end position="366"/>
    </location>
</feature>
<sequence length="639" mass="73269">MKKSIFLIVLLISFGVYAQKEIFHIDNLSKEGVLLDKGWKFHAGYYPNFAKFNFDDSKWESIDPTQDVMDLPQIKKARIGYLRLNFIIDSSFVNKALALEIDQTLASEIYLNNALIHKIGVVSQEKDKEQIRLPNGQLYSIVFKNAGMQTICVRFSFVNPPILLKHKPKKYNAFKARLVVLDNSIESFAKNKNDYALLDYLKVGLFLFLFLIHFFFFISYPKQKSNLYISLYALCNVIIYHFENLVSNLPLSATSLYIETSWIIILSTFIAILTFLIIYDFLRLPKKIMFWVGIFVFLSAYPICCYSPNFGIFYYNLVLAGFLAIESIRLSIKTIGSGKTAGWYIFAGYILYIVFLVVWYLIAFHILPYSEFGITFFANLCLTSVPICFSLMLASEYTRTSKSLVQKLNEVEKLSTEKQQILKIQNKTLEKQNAQLQAALLQGQTIERKRVAADLHDNLGSTLSALWLSVDLIDKSKMNEEETAIHQNLRENLEKAYNDVRLLSHNLLPEEFEKQGLVPTLQSFVRKISKNSKIHFDLQIAEGFGRVHNKIEFELYSICLELVNNIIKHSKATEAKISLSRSQKQIELRISDNGIGTFKNESDGKGMKNVKARVKSLNGIWDIESKENKGTKSQIAIPI</sequence>
<dbReference type="Gene3D" id="3.30.565.10">
    <property type="entry name" value="Histidine kinase-like ATPase, C-terminal domain"/>
    <property type="match status" value="1"/>
</dbReference>
<dbReference type="InterPro" id="IPR050482">
    <property type="entry name" value="Sensor_HK_TwoCompSys"/>
</dbReference>
<dbReference type="Pfam" id="PF07695">
    <property type="entry name" value="7TMR-DISM_7TM"/>
    <property type="match status" value="1"/>
</dbReference>
<comment type="catalytic activity">
    <reaction evidence="1">
        <text>ATP + protein L-histidine = ADP + protein N-phospho-L-histidine.</text>
        <dbReference type="EC" id="2.7.13.3"/>
    </reaction>
</comment>
<evidence type="ECO:0000256" key="2">
    <source>
        <dbReference type="ARBA" id="ARBA00012438"/>
    </source>
</evidence>
<keyword evidence="7" id="KW-0067">ATP-binding</keyword>
<evidence type="ECO:0000256" key="5">
    <source>
        <dbReference type="ARBA" id="ARBA00022741"/>
    </source>
</evidence>
<feature type="transmembrane region" description="Helical" evidence="10">
    <location>
        <begin position="262"/>
        <end position="281"/>
    </location>
</feature>
<evidence type="ECO:0000256" key="10">
    <source>
        <dbReference type="SAM" id="Phobius"/>
    </source>
</evidence>
<proteinExistence type="predicted"/>
<dbReference type="InterPro" id="IPR003594">
    <property type="entry name" value="HATPase_dom"/>
</dbReference>
<keyword evidence="6" id="KW-0418">Kinase</keyword>
<dbReference type="RefSeq" id="WP_238808589.1">
    <property type="nucleotide sequence ID" value="NZ_CAKLPY010000006.1"/>
</dbReference>
<dbReference type="Pfam" id="PF02518">
    <property type="entry name" value="HATPase_c"/>
    <property type="match status" value="1"/>
</dbReference>
<feature type="transmembrane region" description="Helical" evidence="10">
    <location>
        <begin position="225"/>
        <end position="242"/>
    </location>
</feature>
<dbReference type="InterPro" id="IPR011712">
    <property type="entry name" value="Sig_transdc_His_kin_sub3_dim/P"/>
</dbReference>
<keyword evidence="9" id="KW-0175">Coiled coil</keyword>
<evidence type="ECO:0000256" key="3">
    <source>
        <dbReference type="ARBA" id="ARBA00022553"/>
    </source>
</evidence>
<keyword evidence="10" id="KW-0812">Transmembrane</keyword>
<dbReference type="Proteomes" id="UP000837932">
    <property type="component" value="Unassembled WGS sequence"/>
</dbReference>
<accession>A0ABM9AV08</accession>
<dbReference type="PANTHER" id="PTHR24421:SF10">
    <property type="entry name" value="NITRATE_NITRITE SENSOR PROTEIN NARQ"/>
    <property type="match status" value="1"/>
</dbReference>
<feature type="domain" description="Histidine kinase" evidence="11">
    <location>
        <begin position="454"/>
        <end position="639"/>
    </location>
</feature>
<dbReference type="Pfam" id="PF07730">
    <property type="entry name" value="HisKA_3"/>
    <property type="match status" value="1"/>
</dbReference>
<evidence type="ECO:0000256" key="6">
    <source>
        <dbReference type="ARBA" id="ARBA00022777"/>
    </source>
</evidence>
<dbReference type="SUPFAM" id="SSF49785">
    <property type="entry name" value="Galactose-binding domain-like"/>
    <property type="match status" value="1"/>
</dbReference>
<gene>
    <name evidence="12" type="ORF">EMA8858_03916</name>
</gene>
<keyword evidence="5" id="KW-0547">Nucleotide-binding</keyword>
<keyword evidence="10" id="KW-1133">Transmembrane helix</keyword>
<organism evidence="12 13">
    <name type="scientific">Emticicia aquatica</name>
    <dbReference type="NCBI Taxonomy" id="1681835"/>
    <lineage>
        <taxon>Bacteria</taxon>
        <taxon>Pseudomonadati</taxon>
        <taxon>Bacteroidota</taxon>
        <taxon>Cytophagia</taxon>
        <taxon>Cytophagales</taxon>
        <taxon>Leadbetterellaceae</taxon>
        <taxon>Emticicia</taxon>
    </lineage>
</organism>
<name>A0ABM9AV08_9BACT</name>
<dbReference type="EMBL" id="CAKLPY010000006">
    <property type="protein sequence ID" value="CAH0997782.1"/>
    <property type="molecule type" value="Genomic_DNA"/>
</dbReference>
<keyword evidence="3" id="KW-0597">Phosphoprotein</keyword>
<keyword evidence="4" id="KW-0808">Transferase</keyword>
<dbReference type="SUPFAM" id="SSF55874">
    <property type="entry name" value="ATPase domain of HSP90 chaperone/DNA topoisomerase II/histidine kinase"/>
    <property type="match status" value="1"/>
</dbReference>
<protein>
    <recommendedName>
        <fullName evidence="2">histidine kinase</fullName>
        <ecNumber evidence="2">2.7.13.3</ecNumber>
    </recommendedName>
</protein>
<dbReference type="InterPro" id="IPR008979">
    <property type="entry name" value="Galactose-bd-like_sf"/>
</dbReference>
<dbReference type="InterPro" id="IPR036890">
    <property type="entry name" value="HATPase_C_sf"/>
</dbReference>
<dbReference type="EC" id="2.7.13.3" evidence="2"/>
<keyword evidence="13" id="KW-1185">Reference proteome</keyword>
<dbReference type="Gene3D" id="2.60.120.260">
    <property type="entry name" value="Galactose-binding domain-like"/>
    <property type="match status" value="1"/>
</dbReference>
<reference evidence="12" key="1">
    <citation type="submission" date="2021-12" db="EMBL/GenBank/DDBJ databases">
        <authorList>
            <person name="Rodrigo-Torres L."/>
            <person name="Arahal R. D."/>
            <person name="Lucena T."/>
        </authorList>
    </citation>
    <scope>NUCLEOTIDE SEQUENCE</scope>
    <source>
        <strain evidence="12">CECT 8858</strain>
    </source>
</reference>
<feature type="transmembrane region" description="Helical" evidence="10">
    <location>
        <begin position="372"/>
        <end position="394"/>
    </location>
</feature>
<evidence type="ECO:0000313" key="13">
    <source>
        <dbReference type="Proteomes" id="UP000837932"/>
    </source>
</evidence>
<dbReference type="PANTHER" id="PTHR24421">
    <property type="entry name" value="NITRATE/NITRITE SENSOR PROTEIN NARX-RELATED"/>
    <property type="match status" value="1"/>
</dbReference>